<reference evidence="2" key="1">
    <citation type="journal article" date="2018" name="J. Virol.">
        <title>Crustacean Genome Exploration Reveals the Evolutionary Origin of White Spot Syndrome Virus.</title>
        <authorList>
            <person name="Kawato S."/>
            <person name="Shitara A."/>
            <person name="Wang Y."/>
            <person name="Nozaki R."/>
            <person name="Kondo H."/>
            <person name="Hirono I."/>
        </authorList>
    </citation>
    <scope>NUCLEOTIDE SEQUENCE</scope>
</reference>
<evidence type="ECO:0000313" key="2">
    <source>
        <dbReference type="EMBL" id="GBG35422.1"/>
    </source>
</evidence>
<proteinExistence type="predicted"/>
<accession>A0A401IP91</accession>
<dbReference type="EMBL" id="BFCD01000001">
    <property type="protein sequence ID" value="GBG35422.1"/>
    <property type="molecule type" value="Genomic_DNA"/>
</dbReference>
<feature type="transmembrane region" description="Helical" evidence="1">
    <location>
        <begin position="12"/>
        <end position="32"/>
    </location>
</feature>
<protein>
    <submittedName>
        <fullName evidence="2">Wsv136-like protein</fullName>
    </submittedName>
</protein>
<organism evidence="2">
    <name type="scientific">Marsupenaeus japonicus endogenous nimavirus</name>
    <dbReference type="NCBI Taxonomy" id="2133793"/>
    <lineage>
        <taxon>Viruses</taxon>
        <taxon>Viruses incertae sedis</taxon>
        <taxon>Naldaviricetes</taxon>
        <taxon>Nimaviridae</taxon>
    </lineage>
</organism>
<sequence>MKFLKEKKIYEFYLSLFLFTAVCVCAILFIYYEIAHNSTHKTLGYLHQFLAKLPNVNPRKAAILLYGLQNDVDNDDDDRSFVERLPPKIMDELRRTLMDPRSFLMTSYGTHLGRPDYIDASTHDLK</sequence>
<evidence type="ECO:0000256" key="1">
    <source>
        <dbReference type="SAM" id="Phobius"/>
    </source>
</evidence>
<keyword evidence="1" id="KW-0812">Transmembrane</keyword>
<name>A0A401IP91_9VIRU</name>
<keyword evidence="1" id="KW-1133">Transmembrane helix</keyword>
<comment type="caution">
    <text evidence="2">The sequence shown here is derived from an EMBL/GenBank/DDBJ whole genome shotgun (WGS) entry which is preliminary data.</text>
</comment>
<keyword evidence="1" id="KW-0472">Membrane</keyword>